<dbReference type="SUPFAM" id="SSF55008">
    <property type="entry name" value="HMA, heavy metal-associated domain"/>
    <property type="match status" value="2"/>
</dbReference>
<dbReference type="Gene3D" id="3.40.1110.10">
    <property type="entry name" value="Calcium-transporting ATPase, cytoplasmic domain N"/>
    <property type="match status" value="1"/>
</dbReference>
<keyword evidence="4 11" id="KW-0812">Transmembrane</keyword>
<dbReference type="HOGENOM" id="CLU_001771_0_3_0"/>
<dbReference type="SFLD" id="SFLDS00003">
    <property type="entry name" value="Haloacid_Dehalogenase"/>
    <property type="match status" value="1"/>
</dbReference>
<evidence type="ECO:0000256" key="3">
    <source>
        <dbReference type="ARBA" id="ARBA00022475"/>
    </source>
</evidence>
<dbReference type="GO" id="GO:0005886">
    <property type="term" value="C:plasma membrane"/>
    <property type="evidence" value="ECO:0007669"/>
    <property type="project" value="UniProtKB-SubCell"/>
</dbReference>
<dbReference type="InterPro" id="IPR027256">
    <property type="entry name" value="P-typ_ATPase_IB"/>
</dbReference>
<dbReference type="PANTHER" id="PTHR43520">
    <property type="entry name" value="ATP7, ISOFORM B"/>
    <property type="match status" value="1"/>
</dbReference>
<dbReference type="NCBIfam" id="TIGR01525">
    <property type="entry name" value="ATPase-IB_hvy"/>
    <property type="match status" value="1"/>
</dbReference>
<dbReference type="Pfam" id="PF00702">
    <property type="entry name" value="Hydrolase"/>
    <property type="match status" value="1"/>
</dbReference>
<evidence type="ECO:0000313" key="13">
    <source>
        <dbReference type="EMBL" id="AEB11301.1"/>
    </source>
</evidence>
<keyword evidence="3 11" id="KW-1003">Cell membrane</keyword>
<name>F2NNS7_MARHT</name>
<feature type="domain" description="HMA" evidence="12">
    <location>
        <begin position="10"/>
        <end position="76"/>
    </location>
</feature>
<dbReference type="SUPFAM" id="SSF81665">
    <property type="entry name" value="Calcium ATPase, transmembrane domain M"/>
    <property type="match status" value="1"/>
</dbReference>
<keyword evidence="9 11" id="KW-1133">Transmembrane helix</keyword>
<keyword evidence="8" id="KW-1278">Translocase</keyword>
<dbReference type="InterPro" id="IPR018303">
    <property type="entry name" value="ATPase_P-typ_P_site"/>
</dbReference>
<dbReference type="Proteomes" id="UP000007030">
    <property type="component" value="Chromosome"/>
</dbReference>
<evidence type="ECO:0000256" key="6">
    <source>
        <dbReference type="ARBA" id="ARBA00022741"/>
    </source>
</evidence>
<dbReference type="GO" id="GO:0005524">
    <property type="term" value="F:ATP binding"/>
    <property type="evidence" value="ECO:0007669"/>
    <property type="project" value="UniProtKB-UniRule"/>
</dbReference>
<reference evidence="13 14" key="1">
    <citation type="journal article" date="2012" name="Stand. Genomic Sci.">
        <title>Complete genome sequence of the aerobic, heterotroph Marinithermus hydrothermalis type strain (T1(T)) from a deep-sea hydrothermal vent chimney.</title>
        <authorList>
            <person name="Copeland A."/>
            <person name="Gu W."/>
            <person name="Yasawong M."/>
            <person name="Lapidus A."/>
            <person name="Lucas S."/>
            <person name="Deshpande S."/>
            <person name="Pagani I."/>
            <person name="Tapia R."/>
            <person name="Cheng J.F."/>
            <person name="Goodwin L.A."/>
            <person name="Pitluck S."/>
            <person name="Liolios K."/>
            <person name="Ivanova N."/>
            <person name="Mavromatis K."/>
            <person name="Mikhailova N."/>
            <person name="Pati A."/>
            <person name="Chen A."/>
            <person name="Palaniappan K."/>
            <person name="Land M."/>
            <person name="Pan C."/>
            <person name="Brambilla E.M."/>
            <person name="Rohde M."/>
            <person name="Tindall B.J."/>
            <person name="Sikorski J."/>
            <person name="Goker M."/>
            <person name="Detter J.C."/>
            <person name="Bristow J."/>
            <person name="Eisen J.A."/>
            <person name="Markowitz V."/>
            <person name="Hugenholtz P."/>
            <person name="Kyrpides N.C."/>
            <person name="Klenk H.P."/>
            <person name="Woyke T."/>
        </authorList>
    </citation>
    <scope>NUCLEOTIDE SEQUENCE [LARGE SCALE GENOMIC DNA]</scope>
    <source>
        <strain evidence="14">DSM 14884 / JCM 11576 / T1</strain>
    </source>
</reference>
<dbReference type="STRING" id="869210.Marky_0550"/>
<evidence type="ECO:0000259" key="12">
    <source>
        <dbReference type="PROSITE" id="PS50846"/>
    </source>
</evidence>
<dbReference type="InterPro" id="IPR036412">
    <property type="entry name" value="HAD-like_sf"/>
</dbReference>
<feature type="transmembrane region" description="Helical" evidence="11">
    <location>
        <begin position="386"/>
        <end position="410"/>
    </location>
</feature>
<dbReference type="InterPro" id="IPR023299">
    <property type="entry name" value="ATPase_P-typ_cyto_dom_N"/>
</dbReference>
<dbReference type="SFLD" id="SFLDG00002">
    <property type="entry name" value="C1.7:_P-type_atpase_like"/>
    <property type="match status" value="1"/>
</dbReference>
<dbReference type="NCBIfam" id="TIGR01494">
    <property type="entry name" value="ATPase_P-type"/>
    <property type="match status" value="1"/>
</dbReference>
<evidence type="ECO:0000256" key="2">
    <source>
        <dbReference type="ARBA" id="ARBA00006024"/>
    </source>
</evidence>
<dbReference type="KEGG" id="mhd:Marky_0550"/>
<evidence type="ECO:0000256" key="1">
    <source>
        <dbReference type="ARBA" id="ARBA00004651"/>
    </source>
</evidence>
<dbReference type="Pfam" id="PF00122">
    <property type="entry name" value="E1-E2_ATPase"/>
    <property type="match status" value="1"/>
</dbReference>
<feature type="domain" description="HMA" evidence="12">
    <location>
        <begin position="763"/>
        <end position="829"/>
    </location>
</feature>
<dbReference type="GO" id="GO:0043682">
    <property type="term" value="F:P-type divalent copper transporter activity"/>
    <property type="evidence" value="ECO:0007669"/>
    <property type="project" value="TreeGrafter"/>
</dbReference>
<dbReference type="GO" id="GO:0016887">
    <property type="term" value="F:ATP hydrolysis activity"/>
    <property type="evidence" value="ECO:0007669"/>
    <property type="project" value="InterPro"/>
</dbReference>
<feature type="transmembrane region" description="Helical" evidence="11">
    <location>
        <begin position="98"/>
        <end position="117"/>
    </location>
</feature>
<evidence type="ECO:0000256" key="11">
    <source>
        <dbReference type="RuleBase" id="RU362081"/>
    </source>
</evidence>
<dbReference type="InterPro" id="IPR023214">
    <property type="entry name" value="HAD_sf"/>
</dbReference>
<proteinExistence type="inferred from homology"/>
<dbReference type="RefSeq" id="WP_013703353.1">
    <property type="nucleotide sequence ID" value="NC_015387.1"/>
</dbReference>
<keyword evidence="6 11" id="KW-0547">Nucleotide-binding</keyword>
<dbReference type="eggNOG" id="COG2217">
    <property type="taxonomic scope" value="Bacteria"/>
</dbReference>
<dbReference type="GO" id="GO:0005507">
    <property type="term" value="F:copper ion binding"/>
    <property type="evidence" value="ECO:0007669"/>
    <property type="project" value="TreeGrafter"/>
</dbReference>
<feature type="transmembrane region" description="Helical" evidence="11">
    <location>
        <begin position="199"/>
        <end position="220"/>
    </location>
</feature>
<dbReference type="EC" id="3.6.3.4" evidence="13"/>
<gene>
    <name evidence="13" type="ordered locus">Marky_0550</name>
</gene>
<evidence type="ECO:0000256" key="8">
    <source>
        <dbReference type="ARBA" id="ARBA00022967"/>
    </source>
</evidence>
<dbReference type="GO" id="GO:0055070">
    <property type="term" value="P:copper ion homeostasis"/>
    <property type="evidence" value="ECO:0007669"/>
    <property type="project" value="TreeGrafter"/>
</dbReference>
<dbReference type="InterPro" id="IPR023298">
    <property type="entry name" value="ATPase_P-typ_TM_dom_sf"/>
</dbReference>
<feature type="transmembrane region" description="Helical" evidence="11">
    <location>
        <begin position="169"/>
        <end position="187"/>
    </location>
</feature>
<evidence type="ECO:0000256" key="10">
    <source>
        <dbReference type="ARBA" id="ARBA00023136"/>
    </source>
</evidence>
<keyword evidence="5 11" id="KW-0479">Metal-binding</keyword>
<dbReference type="SFLD" id="SFLDF00027">
    <property type="entry name" value="p-type_atpase"/>
    <property type="match status" value="1"/>
</dbReference>
<dbReference type="CDD" id="cd00371">
    <property type="entry name" value="HMA"/>
    <property type="match status" value="2"/>
</dbReference>
<dbReference type="NCBIfam" id="TIGR01511">
    <property type="entry name" value="ATPase-IB1_Cu"/>
    <property type="match status" value="1"/>
</dbReference>
<accession>F2NNS7</accession>
<dbReference type="PRINTS" id="PR00119">
    <property type="entry name" value="CATATPASE"/>
</dbReference>
<dbReference type="Gene3D" id="3.40.50.1000">
    <property type="entry name" value="HAD superfamily/HAD-like"/>
    <property type="match status" value="1"/>
</dbReference>
<dbReference type="PANTHER" id="PTHR43520:SF8">
    <property type="entry name" value="P-TYPE CU(+) TRANSPORTER"/>
    <property type="match status" value="1"/>
</dbReference>
<evidence type="ECO:0000256" key="4">
    <source>
        <dbReference type="ARBA" id="ARBA00022692"/>
    </source>
</evidence>
<comment type="subcellular location">
    <subcellularLocation>
        <location evidence="1">Cell membrane</location>
        <topology evidence="1">Multi-pass membrane protein</topology>
    </subcellularLocation>
</comment>
<dbReference type="InterPro" id="IPR006121">
    <property type="entry name" value="HMA_dom"/>
</dbReference>
<keyword evidence="14" id="KW-1185">Reference proteome</keyword>
<dbReference type="PROSITE" id="PS50846">
    <property type="entry name" value="HMA_2"/>
    <property type="match status" value="2"/>
</dbReference>
<organism evidence="13 14">
    <name type="scientific">Marinithermus hydrothermalis (strain DSM 14884 / JCM 11576 / T1)</name>
    <dbReference type="NCBI Taxonomy" id="869210"/>
    <lineage>
        <taxon>Bacteria</taxon>
        <taxon>Thermotogati</taxon>
        <taxon>Deinococcota</taxon>
        <taxon>Deinococci</taxon>
        <taxon>Thermales</taxon>
        <taxon>Thermaceae</taxon>
        <taxon>Marinithermus</taxon>
    </lineage>
</organism>
<sequence>MAARTPERVETLRFKVGGMSCSFCTETIRKAYARTPGVLEVHVSLAHEEVLLRYAPDAVQPEALEALLVRLGYTVRDPDKVKAYEEQQQELVRAQRKLHWAAVFTGASALLMLLAWLRAVPAPLLEPVMLVAMPAFAVATVFGVGGYILRKAFYSLVRGILNQHVLLELGALSGLVGGVLGLVGRFYGVEALRFPAADFFGVATFVTTYHILSEYTSLLVRVRASRAVEKLLSLQPDTARVVRNGRVVLLPVDEVRVGDRVRVRPGEAIPVDGRVLEGRSGVNESLVTGEAIPVEKRPGDEVVGGSINQTGSLLIEVTRVGEESFLRRVARYIEEARAMKPGILQLVDVVLKYYVPGVLGMALLGFAVWTLGAWVVTGQPDVPRAIFATLAVFVMGYPCALGMATPLAMIRGGGLAAERGILMRSAEAFHALNVVQKVVFDKTGTLTKGRPEVTDVCAYGVMEDTLLGLAASVEDASEHPLAQAVVAHARAKGVEPRLAAAFEAIVGKGARAVVEGRAVHVGSPAYFQELGAELNAVARDLERFQNEAKTVILVGTEAGGRLEVLGLLAIADTLKADAHKTVQRLKVLGLDPIMITGDHRRTAEAVARAVGIEEVLAEVLPDQKAERVRALQRQGVRVAFVGDGINDAPALMQADVGIAIGAGTDIAIESADVILTGERLWGVIEAYEIGRNAYRKTVQNLALAFSFNGVGVPAAATGLVHPVWAMIAMVASVSAVLLNSFGGRLLSRVQHLGLRPAAAPSVTRVTLTSRAIGCERCIRRIAKALLAMEGVEAVEGDATAKRVTVTYRADRCSEEDLRARMRAMGYPVEA</sequence>
<dbReference type="InterPro" id="IPR036163">
    <property type="entry name" value="HMA_dom_sf"/>
</dbReference>
<dbReference type="SUPFAM" id="SSF56784">
    <property type="entry name" value="HAD-like"/>
    <property type="match status" value="1"/>
</dbReference>
<keyword evidence="7 11" id="KW-0067">ATP-binding</keyword>
<dbReference type="AlphaFoldDB" id="F2NNS7"/>
<dbReference type="EMBL" id="CP002630">
    <property type="protein sequence ID" value="AEB11301.1"/>
    <property type="molecule type" value="Genomic_DNA"/>
</dbReference>
<dbReference type="SUPFAM" id="SSF81653">
    <property type="entry name" value="Calcium ATPase, transduction domain A"/>
    <property type="match status" value="1"/>
</dbReference>
<keyword evidence="13" id="KW-0378">Hydrolase</keyword>
<protein>
    <submittedName>
        <fullName evidence="13">Heavy metal translocating P-type ATPase</fullName>
        <ecNumber evidence="13">3.6.3.4</ecNumber>
    </submittedName>
</protein>
<dbReference type="FunFam" id="2.70.150.10:FF:000020">
    <property type="entry name" value="Copper-exporting P-type ATPase A"/>
    <property type="match status" value="1"/>
</dbReference>
<evidence type="ECO:0000256" key="7">
    <source>
        <dbReference type="ARBA" id="ARBA00022840"/>
    </source>
</evidence>
<dbReference type="Gene3D" id="3.30.70.100">
    <property type="match status" value="2"/>
</dbReference>
<dbReference type="PROSITE" id="PS00154">
    <property type="entry name" value="ATPASE_E1_E2"/>
    <property type="match status" value="1"/>
</dbReference>
<dbReference type="PRINTS" id="PR00120">
    <property type="entry name" value="HATPASE"/>
</dbReference>
<dbReference type="Gene3D" id="2.70.150.10">
    <property type="entry name" value="Calcium-transporting ATPase, cytoplasmic transduction domain A"/>
    <property type="match status" value="1"/>
</dbReference>
<dbReference type="InterPro" id="IPR001757">
    <property type="entry name" value="P_typ_ATPase"/>
</dbReference>
<dbReference type="InterPro" id="IPR044492">
    <property type="entry name" value="P_typ_ATPase_HD_dom"/>
</dbReference>
<evidence type="ECO:0000313" key="14">
    <source>
        <dbReference type="Proteomes" id="UP000007030"/>
    </source>
</evidence>
<dbReference type="Pfam" id="PF00403">
    <property type="entry name" value="HMA"/>
    <property type="match status" value="2"/>
</dbReference>
<feature type="transmembrane region" description="Helical" evidence="11">
    <location>
        <begin position="701"/>
        <end position="720"/>
    </location>
</feature>
<feature type="transmembrane region" description="Helical" evidence="11">
    <location>
        <begin position="353"/>
        <end position="374"/>
    </location>
</feature>
<evidence type="ECO:0000256" key="9">
    <source>
        <dbReference type="ARBA" id="ARBA00022989"/>
    </source>
</evidence>
<feature type="transmembrane region" description="Helical" evidence="11">
    <location>
        <begin position="726"/>
        <end position="746"/>
    </location>
</feature>
<keyword evidence="10 11" id="KW-0472">Membrane</keyword>
<evidence type="ECO:0000256" key="5">
    <source>
        <dbReference type="ARBA" id="ARBA00022723"/>
    </source>
</evidence>
<dbReference type="InterPro" id="IPR059000">
    <property type="entry name" value="ATPase_P-type_domA"/>
</dbReference>
<feature type="transmembrane region" description="Helical" evidence="11">
    <location>
        <begin position="129"/>
        <end position="149"/>
    </location>
</feature>
<comment type="similarity">
    <text evidence="2 11">Belongs to the cation transport ATPase (P-type) (TC 3.A.3) family. Type IB subfamily.</text>
</comment>
<dbReference type="InterPro" id="IPR008250">
    <property type="entry name" value="ATPase_P-typ_transduc_dom_A_sf"/>
</dbReference>